<evidence type="ECO:0000256" key="3">
    <source>
        <dbReference type="ARBA" id="ARBA00022475"/>
    </source>
</evidence>
<sequence length="260" mass="29107">MNESPERDRIKSLAAGFVVDDLTPEEAEEFQQLLANNPELVKEVDDLQEVLRQVLDGFTEVETPTHLLPAILAKAEISSDKPTAAKRSRMRWGRVAGSLAALFVAVLGFDYYRLRQNLSVLTADNQRLRQELSQSQAVNTLLQESGTRLFTFKGVNATNTASGSIMMNPDREKAVMVVRNLPAPPPGYVYLLWTVIDSRKLPCGEVKPYSWGDFTSQLPFTSQMYAEFYHPQFRGLIVTLEKDPNSSRPTGPIVMKSSQI</sequence>
<evidence type="ECO:0000313" key="12">
    <source>
        <dbReference type="EMBL" id="OKH26831.1"/>
    </source>
</evidence>
<dbReference type="GO" id="GO:0005886">
    <property type="term" value="C:plasma membrane"/>
    <property type="evidence" value="ECO:0007669"/>
    <property type="project" value="UniProtKB-SubCell"/>
</dbReference>
<keyword evidence="6 10" id="KW-0472">Membrane</keyword>
<accession>A0A1U7HTC7</accession>
<dbReference type="Gene3D" id="1.10.10.1320">
    <property type="entry name" value="Anti-sigma factor, zinc-finger domain"/>
    <property type="match status" value="1"/>
</dbReference>
<dbReference type="PANTHER" id="PTHR37461">
    <property type="entry name" value="ANTI-SIGMA-K FACTOR RSKA"/>
    <property type="match status" value="1"/>
</dbReference>
<dbReference type="InterPro" id="IPR018764">
    <property type="entry name" value="RskA_C"/>
</dbReference>
<feature type="transmembrane region" description="Helical" evidence="10">
    <location>
        <begin position="95"/>
        <end position="112"/>
    </location>
</feature>
<dbReference type="PANTHER" id="PTHR37461:SF1">
    <property type="entry name" value="ANTI-SIGMA-K FACTOR RSKA"/>
    <property type="match status" value="1"/>
</dbReference>
<keyword evidence="5 10" id="KW-1133">Transmembrane helix</keyword>
<dbReference type="InterPro" id="IPR051474">
    <property type="entry name" value="Anti-sigma-K/W_factor"/>
</dbReference>
<dbReference type="Pfam" id="PF10099">
    <property type="entry name" value="RskA_C"/>
    <property type="match status" value="1"/>
</dbReference>
<proteinExistence type="predicted"/>
<comment type="subcellular location">
    <subcellularLocation>
        <location evidence="2">Cell membrane</location>
    </subcellularLocation>
    <subcellularLocation>
        <location evidence="1">Membrane</location>
        <topology evidence="1">Single-pass membrane protein</topology>
    </subcellularLocation>
</comment>
<dbReference type="RefSeq" id="WP_073597961.1">
    <property type="nucleotide sequence ID" value="NZ_MRCB01000001.1"/>
</dbReference>
<gene>
    <name evidence="12" type="ORF">NIES593_01970</name>
</gene>
<feature type="domain" description="Anti-sigma K factor RskA C-terminal" evidence="11">
    <location>
        <begin position="96"/>
        <end position="253"/>
    </location>
</feature>
<feature type="coiled-coil region" evidence="9">
    <location>
        <begin position="111"/>
        <end position="138"/>
    </location>
</feature>
<reference evidence="12 13" key="1">
    <citation type="submission" date="2016-11" db="EMBL/GenBank/DDBJ databases">
        <title>Draft Genome Sequences of Nine Cyanobacterial Strains from Diverse Habitats.</title>
        <authorList>
            <person name="Zhu T."/>
            <person name="Hou S."/>
            <person name="Lu X."/>
            <person name="Hess W.R."/>
        </authorList>
    </citation>
    <scope>NUCLEOTIDE SEQUENCE [LARGE SCALE GENOMIC DNA]</scope>
    <source>
        <strain evidence="12 13">NIES-593</strain>
    </source>
</reference>
<evidence type="ECO:0000256" key="4">
    <source>
        <dbReference type="ARBA" id="ARBA00022692"/>
    </source>
</evidence>
<evidence type="ECO:0000256" key="1">
    <source>
        <dbReference type="ARBA" id="ARBA00004167"/>
    </source>
</evidence>
<dbReference type="Proteomes" id="UP000186868">
    <property type="component" value="Unassembled WGS sequence"/>
</dbReference>
<dbReference type="EMBL" id="MRCB01000001">
    <property type="protein sequence ID" value="OKH26831.1"/>
    <property type="molecule type" value="Genomic_DNA"/>
</dbReference>
<keyword evidence="3" id="KW-1003">Cell membrane</keyword>
<keyword evidence="9" id="KW-0175">Coiled coil</keyword>
<dbReference type="AlphaFoldDB" id="A0A1U7HTC7"/>
<dbReference type="InterPro" id="IPR041916">
    <property type="entry name" value="Anti_sigma_zinc_sf"/>
</dbReference>
<dbReference type="GO" id="GO:0006417">
    <property type="term" value="P:regulation of translation"/>
    <property type="evidence" value="ECO:0007669"/>
    <property type="project" value="TreeGrafter"/>
</dbReference>
<evidence type="ECO:0000313" key="13">
    <source>
        <dbReference type="Proteomes" id="UP000186868"/>
    </source>
</evidence>
<keyword evidence="13" id="KW-1185">Reference proteome</keyword>
<evidence type="ECO:0000256" key="9">
    <source>
        <dbReference type="SAM" id="Coils"/>
    </source>
</evidence>
<dbReference type="GO" id="GO:0016989">
    <property type="term" value="F:sigma factor antagonist activity"/>
    <property type="evidence" value="ECO:0007669"/>
    <property type="project" value="TreeGrafter"/>
</dbReference>
<evidence type="ECO:0000259" key="11">
    <source>
        <dbReference type="Pfam" id="PF10099"/>
    </source>
</evidence>
<dbReference type="OrthoDB" id="421181at2"/>
<organism evidence="12 13">
    <name type="scientific">Hydrococcus rivularis NIES-593</name>
    <dbReference type="NCBI Taxonomy" id="1921803"/>
    <lineage>
        <taxon>Bacteria</taxon>
        <taxon>Bacillati</taxon>
        <taxon>Cyanobacteriota</taxon>
        <taxon>Cyanophyceae</taxon>
        <taxon>Pleurocapsales</taxon>
        <taxon>Hydrococcaceae</taxon>
        <taxon>Hydrococcus</taxon>
    </lineage>
</organism>
<evidence type="ECO:0000256" key="10">
    <source>
        <dbReference type="SAM" id="Phobius"/>
    </source>
</evidence>
<protein>
    <recommendedName>
        <fullName evidence="8">Regulator of SigK</fullName>
    </recommendedName>
    <alternativeName>
        <fullName evidence="7">Sigma-K anti-sigma factor RskA</fullName>
    </alternativeName>
</protein>
<evidence type="ECO:0000256" key="2">
    <source>
        <dbReference type="ARBA" id="ARBA00004236"/>
    </source>
</evidence>
<evidence type="ECO:0000256" key="7">
    <source>
        <dbReference type="ARBA" id="ARBA00029829"/>
    </source>
</evidence>
<evidence type="ECO:0000256" key="6">
    <source>
        <dbReference type="ARBA" id="ARBA00023136"/>
    </source>
</evidence>
<evidence type="ECO:0000256" key="8">
    <source>
        <dbReference type="ARBA" id="ARBA00030803"/>
    </source>
</evidence>
<comment type="caution">
    <text evidence="12">The sequence shown here is derived from an EMBL/GenBank/DDBJ whole genome shotgun (WGS) entry which is preliminary data.</text>
</comment>
<evidence type="ECO:0000256" key="5">
    <source>
        <dbReference type="ARBA" id="ARBA00022989"/>
    </source>
</evidence>
<keyword evidence="4 10" id="KW-0812">Transmembrane</keyword>
<name>A0A1U7HTC7_9CYAN</name>
<dbReference type="STRING" id="1921803.NIES593_01970"/>